<accession>A0A4Q0VWP2</accession>
<feature type="binding site" evidence="3">
    <location>
        <begin position="13"/>
        <end position="20"/>
    </location>
    <ligand>
        <name>substrate</name>
    </ligand>
</feature>
<sequence length="213" mass="25083">MVMDDIVSITLFRHGITKENLEKRYIGWTDVSIDMNSLNEVRIPTLERSFQKVFSSDLKRCVETACLLVPGSTIIKDSRLRELHFGEWERKTYNDLKDQKEYQQWLRAPFLLTTPKGEAYTQLETRVLEFWKELITVFENEETKNVLLITHGGPIRFLLTYFSPKESKKDWWEWSIEHFCGYTLSWNRKNLLKGGSSCTSSLVEPFMVKRTGL</sequence>
<dbReference type="OrthoDB" id="9783269at2"/>
<dbReference type="GO" id="GO:0045820">
    <property type="term" value="P:negative regulation of glycolytic process"/>
    <property type="evidence" value="ECO:0007669"/>
    <property type="project" value="TreeGrafter"/>
</dbReference>
<evidence type="ECO:0000256" key="1">
    <source>
        <dbReference type="ARBA" id="ARBA00022801"/>
    </source>
</evidence>
<protein>
    <submittedName>
        <fullName evidence="4">Histidine phosphatase family protein</fullName>
    </submittedName>
</protein>
<dbReference type="SMART" id="SM00855">
    <property type="entry name" value="PGAM"/>
    <property type="match status" value="1"/>
</dbReference>
<proteinExistence type="predicted"/>
<feature type="active site" description="Tele-phosphohistidine intermediate" evidence="2">
    <location>
        <position position="14"/>
    </location>
</feature>
<reference evidence="4 5" key="1">
    <citation type="journal article" date="2019" name="Int. J. Syst. Evol. Microbiol.">
        <title>Anaerobacillus alkaliphilus sp. nov., a novel alkaliphilic and moderately halophilic bacterium.</title>
        <authorList>
            <person name="Borsodi A.K."/>
            <person name="Aszalos J.M."/>
            <person name="Bihari P."/>
            <person name="Nagy I."/>
            <person name="Schumann P."/>
            <person name="Sproer C."/>
            <person name="Kovacs A.L."/>
            <person name="Boka K."/>
            <person name="Dobosy P."/>
            <person name="Ovari M."/>
            <person name="Szili-Kovacs T."/>
            <person name="Toth E."/>
        </authorList>
    </citation>
    <scope>NUCLEOTIDE SEQUENCE [LARGE SCALE GENOMIC DNA]</scope>
    <source>
        <strain evidence="4 5">B16-10</strain>
    </source>
</reference>
<dbReference type="AlphaFoldDB" id="A0A4Q0VWP2"/>
<evidence type="ECO:0000313" key="4">
    <source>
        <dbReference type="EMBL" id="RXJ03889.1"/>
    </source>
</evidence>
<dbReference type="InterPro" id="IPR029033">
    <property type="entry name" value="His_PPase_superfam"/>
</dbReference>
<dbReference type="Proteomes" id="UP000290649">
    <property type="component" value="Unassembled WGS sequence"/>
</dbReference>
<keyword evidence="1" id="KW-0378">Hydrolase</keyword>
<dbReference type="Pfam" id="PF00300">
    <property type="entry name" value="His_Phos_1"/>
    <property type="match status" value="1"/>
</dbReference>
<dbReference type="Gene3D" id="3.40.50.1240">
    <property type="entry name" value="Phosphoglycerate mutase-like"/>
    <property type="match status" value="1"/>
</dbReference>
<dbReference type="PANTHER" id="PTHR46517">
    <property type="entry name" value="FRUCTOSE-2,6-BISPHOSPHATASE TIGAR"/>
    <property type="match status" value="1"/>
</dbReference>
<gene>
    <name evidence="4" type="ORF">DS745_00410</name>
</gene>
<comment type="caution">
    <text evidence="4">The sequence shown here is derived from an EMBL/GenBank/DDBJ whole genome shotgun (WGS) entry which is preliminary data.</text>
</comment>
<dbReference type="GO" id="GO:0004331">
    <property type="term" value="F:fructose-2,6-bisphosphate 2-phosphatase activity"/>
    <property type="evidence" value="ECO:0007669"/>
    <property type="project" value="TreeGrafter"/>
</dbReference>
<dbReference type="InterPro" id="IPR051695">
    <property type="entry name" value="Phosphoglycerate_Mutase"/>
</dbReference>
<evidence type="ECO:0000256" key="2">
    <source>
        <dbReference type="PIRSR" id="PIRSR613078-1"/>
    </source>
</evidence>
<dbReference type="EMBL" id="QOUX01000001">
    <property type="protein sequence ID" value="RXJ03889.1"/>
    <property type="molecule type" value="Genomic_DNA"/>
</dbReference>
<dbReference type="GO" id="GO:0043456">
    <property type="term" value="P:regulation of pentose-phosphate shunt"/>
    <property type="evidence" value="ECO:0007669"/>
    <property type="project" value="TreeGrafter"/>
</dbReference>
<dbReference type="SUPFAM" id="SSF53254">
    <property type="entry name" value="Phosphoglycerate mutase-like"/>
    <property type="match status" value="1"/>
</dbReference>
<evidence type="ECO:0000313" key="5">
    <source>
        <dbReference type="Proteomes" id="UP000290649"/>
    </source>
</evidence>
<dbReference type="CDD" id="cd07067">
    <property type="entry name" value="HP_PGM_like"/>
    <property type="match status" value="1"/>
</dbReference>
<evidence type="ECO:0000256" key="3">
    <source>
        <dbReference type="PIRSR" id="PIRSR613078-2"/>
    </source>
</evidence>
<organism evidence="4 5">
    <name type="scientific">Anaerobacillus alkaliphilus</name>
    <dbReference type="NCBI Taxonomy" id="1548597"/>
    <lineage>
        <taxon>Bacteria</taxon>
        <taxon>Bacillati</taxon>
        <taxon>Bacillota</taxon>
        <taxon>Bacilli</taxon>
        <taxon>Bacillales</taxon>
        <taxon>Bacillaceae</taxon>
        <taxon>Anaerobacillus</taxon>
    </lineage>
</organism>
<dbReference type="PANTHER" id="PTHR46517:SF1">
    <property type="entry name" value="FRUCTOSE-2,6-BISPHOSPHATASE TIGAR"/>
    <property type="match status" value="1"/>
</dbReference>
<name>A0A4Q0VWP2_9BACI</name>
<keyword evidence="5" id="KW-1185">Reference proteome</keyword>
<dbReference type="InterPro" id="IPR013078">
    <property type="entry name" value="His_Pase_superF_clade-1"/>
</dbReference>
<dbReference type="GO" id="GO:0005829">
    <property type="term" value="C:cytosol"/>
    <property type="evidence" value="ECO:0007669"/>
    <property type="project" value="TreeGrafter"/>
</dbReference>
<feature type="active site" description="Proton donor/acceptor" evidence="2">
    <location>
        <position position="82"/>
    </location>
</feature>
<feature type="binding site" evidence="3">
    <location>
        <position position="60"/>
    </location>
    <ligand>
        <name>substrate</name>
    </ligand>
</feature>